<dbReference type="InterPro" id="IPR011545">
    <property type="entry name" value="DEAD/DEAH_box_helicase_dom"/>
</dbReference>
<dbReference type="Proteomes" id="UP000216311">
    <property type="component" value="Unassembled WGS sequence"/>
</dbReference>
<dbReference type="GO" id="GO:0003723">
    <property type="term" value="F:RNA binding"/>
    <property type="evidence" value="ECO:0007669"/>
    <property type="project" value="TreeGrafter"/>
</dbReference>
<dbReference type="InterPro" id="IPR003593">
    <property type="entry name" value="AAA+_ATPase"/>
</dbReference>
<dbReference type="OrthoDB" id="9805617at2"/>
<dbReference type="SMART" id="SM00487">
    <property type="entry name" value="DEXDc"/>
    <property type="match status" value="1"/>
</dbReference>
<dbReference type="PANTHER" id="PTHR18934">
    <property type="entry name" value="ATP-DEPENDENT RNA HELICASE"/>
    <property type="match status" value="1"/>
</dbReference>
<dbReference type="Pfam" id="PF00270">
    <property type="entry name" value="DEAD"/>
    <property type="match status" value="1"/>
</dbReference>
<gene>
    <name evidence="8" type="primary">hrpA</name>
    <name evidence="8" type="ORF">CGZ93_08880</name>
</gene>
<dbReference type="InterPro" id="IPR027417">
    <property type="entry name" value="P-loop_NTPase"/>
</dbReference>
<protein>
    <submittedName>
        <fullName evidence="8">ATP-dependent RNA helicase HrpA</fullName>
    </submittedName>
</protein>
<feature type="compositionally biased region" description="Polar residues" evidence="5">
    <location>
        <begin position="426"/>
        <end position="435"/>
    </location>
</feature>
<dbReference type="FunFam" id="1.20.120.1080:FF:000005">
    <property type="entry name" value="ATP-dependent helicase HrpA"/>
    <property type="match status" value="1"/>
</dbReference>
<dbReference type="SMART" id="SM00847">
    <property type="entry name" value="HA2"/>
    <property type="match status" value="1"/>
</dbReference>
<keyword evidence="1" id="KW-0547">Nucleotide-binding</keyword>
<evidence type="ECO:0000256" key="2">
    <source>
        <dbReference type="ARBA" id="ARBA00022801"/>
    </source>
</evidence>
<feature type="domain" description="Helicase C-terminal" evidence="7">
    <location>
        <begin position="212"/>
        <end position="379"/>
    </location>
</feature>
<dbReference type="NCBIfam" id="NF008348">
    <property type="entry name" value="PRK11131.1"/>
    <property type="match status" value="1"/>
</dbReference>
<evidence type="ECO:0000259" key="7">
    <source>
        <dbReference type="PROSITE" id="PS51194"/>
    </source>
</evidence>
<dbReference type="InterPro" id="IPR014001">
    <property type="entry name" value="Helicase_ATP-bd"/>
</dbReference>
<dbReference type="InterPro" id="IPR007502">
    <property type="entry name" value="Helicase-assoc_dom"/>
</dbReference>
<evidence type="ECO:0000313" key="9">
    <source>
        <dbReference type="Proteomes" id="UP000216311"/>
    </source>
</evidence>
<keyword evidence="3 8" id="KW-0347">Helicase</keyword>
<evidence type="ECO:0000256" key="3">
    <source>
        <dbReference type="ARBA" id="ARBA00022806"/>
    </source>
</evidence>
<keyword evidence="4" id="KW-0067">ATP-binding</keyword>
<dbReference type="PROSITE" id="PS51194">
    <property type="entry name" value="HELICASE_CTER"/>
    <property type="match status" value="1"/>
</dbReference>
<name>A0A255H348_9ACTN</name>
<dbReference type="Pfam" id="PF00271">
    <property type="entry name" value="Helicase_C"/>
    <property type="match status" value="1"/>
</dbReference>
<dbReference type="InterPro" id="IPR010222">
    <property type="entry name" value="RNA_helicase_HrpA"/>
</dbReference>
<dbReference type="SUPFAM" id="SSF52540">
    <property type="entry name" value="P-loop containing nucleoside triphosphate hydrolases"/>
    <property type="match status" value="1"/>
</dbReference>
<dbReference type="Gene3D" id="3.40.50.300">
    <property type="entry name" value="P-loop containing nucleotide triphosphate hydrolases"/>
    <property type="match status" value="2"/>
</dbReference>
<keyword evidence="2" id="KW-0378">Hydrolase</keyword>
<feature type="region of interest" description="Disordered" evidence="5">
    <location>
        <begin position="414"/>
        <end position="438"/>
    </location>
</feature>
<reference evidence="8 9" key="1">
    <citation type="submission" date="2017-07" db="EMBL/GenBank/DDBJ databases">
        <title>Draft whole genome sequences of clinical Proprionibacteriaceae strains.</title>
        <authorList>
            <person name="Bernier A.-M."/>
            <person name="Bernard K."/>
            <person name="Domingo M.-C."/>
        </authorList>
    </citation>
    <scope>NUCLEOTIDE SEQUENCE [LARGE SCALE GENOMIC DNA]</scope>
    <source>
        <strain evidence="8 9">NML 130396</strain>
    </source>
</reference>
<dbReference type="NCBIfam" id="TIGR01967">
    <property type="entry name" value="DEAH_box_HrpA"/>
    <property type="match status" value="1"/>
</dbReference>
<dbReference type="SMART" id="SM00382">
    <property type="entry name" value="AAA"/>
    <property type="match status" value="1"/>
</dbReference>
<dbReference type="PANTHER" id="PTHR18934:SF99">
    <property type="entry name" value="ATP-DEPENDENT RNA HELICASE DHX37-RELATED"/>
    <property type="match status" value="1"/>
</dbReference>
<dbReference type="GO" id="GO:0005524">
    <property type="term" value="F:ATP binding"/>
    <property type="evidence" value="ECO:0007669"/>
    <property type="project" value="UniProtKB-KW"/>
</dbReference>
<dbReference type="Pfam" id="PF07717">
    <property type="entry name" value="OB_NTP_bind"/>
    <property type="match status" value="1"/>
</dbReference>
<evidence type="ECO:0000256" key="4">
    <source>
        <dbReference type="ARBA" id="ARBA00022840"/>
    </source>
</evidence>
<dbReference type="Pfam" id="PF11898">
    <property type="entry name" value="DUF3418"/>
    <property type="match status" value="1"/>
</dbReference>
<accession>A0A255H348</accession>
<feature type="domain" description="Helicase ATP-binding" evidence="6">
    <location>
        <begin position="19"/>
        <end position="179"/>
    </location>
</feature>
<dbReference type="Gene3D" id="1.20.120.1080">
    <property type="match status" value="1"/>
</dbReference>
<dbReference type="InterPro" id="IPR001650">
    <property type="entry name" value="Helicase_C-like"/>
</dbReference>
<evidence type="ECO:0000313" key="8">
    <source>
        <dbReference type="EMBL" id="OYO22027.1"/>
    </source>
</evidence>
<organism evidence="8 9">
    <name type="scientific">Enemella dayhoffiae</name>
    <dbReference type="NCBI Taxonomy" id="2016507"/>
    <lineage>
        <taxon>Bacteria</taxon>
        <taxon>Bacillati</taxon>
        <taxon>Actinomycetota</taxon>
        <taxon>Actinomycetes</taxon>
        <taxon>Propionibacteriales</taxon>
        <taxon>Propionibacteriaceae</taxon>
        <taxon>Enemella</taxon>
    </lineage>
</organism>
<dbReference type="RefSeq" id="WP_094363769.1">
    <property type="nucleotide sequence ID" value="NZ_NMVQ01000012.1"/>
</dbReference>
<keyword evidence="9" id="KW-1185">Reference proteome</keyword>
<dbReference type="FunFam" id="3.40.50.300:FF:000439">
    <property type="entry name" value="ATP-dependent RNA helicase HrpA"/>
    <property type="match status" value="1"/>
</dbReference>
<dbReference type="GO" id="GO:0003724">
    <property type="term" value="F:RNA helicase activity"/>
    <property type="evidence" value="ECO:0007669"/>
    <property type="project" value="InterPro"/>
</dbReference>
<dbReference type="CDD" id="cd18791">
    <property type="entry name" value="SF2_C_RHA"/>
    <property type="match status" value="1"/>
</dbReference>
<dbReference type="PROSITE" id="PS51192">
    <property type="entry name" value="HELICASE_ATP_BIND_1"/>
    <property type="match status" value="1"/>
</dbReference>
<dbReference type="Pfam" id="PF21010">
    <property type="entry name" value="HA2_C"/>
    <property type="match status" value="1"/>
</dbReference>
<evidence type="ECO:0000256" key="1">
    <source>
        <dbReference type="ARBA" id="ARBA00022741"/>
    </source>
</evidence>
<comment type="caution">
    <text evidence="8">The sequence shown here is derived from an EMBL/GenBank/DDBJ whole genome shotgun (WGS) entry which is preliminary data.</text>
</comment>
<sequence>MQITFDPELPISARTDDIARAVRENQVVVVAGETGSGKTTQLPKICLQLGLRSIAHTQPRRIAARSVAERIAEELKVTLGEEVGYQVRFTRQARADSPLVLMTDGVLLAEIAHDRDLRRHDCIIIDEAHERSLNIDFLLGYLKQLLPRRPELKVVITSATIDTARFAAHFDDAPVIEVSGRTYPVELRYRPLQPDDPDETQQTAEPRDQVDGICAAVTELSAVGPGDILVFLSGEREIRDTAEALTALRLRDTEILPLYARLSAAEQHRVFSPHTGRRIVLATNVAETSLTVPGIRYVVDPGTARISRWSARTKVQRLPIEPISQASANQRAGRCGRVAAGVCIRLYSESDYGDRPEFTEPEILRTNLASVILQMAQAELGEISEFPFVEPPDSAQIADGVRLLLELGALSEQRRSRKAKQGGRSGSETGPSGPQLTRIGHQLARIPLDPRLARMLVEAARRDCLAEVIVIAAGLTINDPRERPAEHQQAADALHRRFWAPPPDPRADPDADPPTPDGSDFIAWLRLWNHLAEQRESLSGNAFRRMCRDEFLHFLRIREWQDLVTQLRQICRELKLERNGTPGTPDAIHIAILSGVLSQIGLADLKAEQKTQPRQGKRRRTGPREYLGTRGARFAINPGSALARTQPELVMAGELVETTRLWARTVAGIDAAWVEQVGSHLLTRQYSEPRWSARQGRVVASERVSLLGVPIIAGRTVGFGGIDPAAAREIFIRSALVEGDWRTRHHFFARNAETRSEAEELEERTRRRDLVVDDQAVFDFYDARIPADVVSGAHFDSWWRKKRHEDDGFLDLTLNDLVAGAGPDLSGFPDSWPVDGHELPVRYVFEPGHADDGVQVTLDLSQLNQVRPELFGWQVPGLRAELATALIRGLPKQIRTRFVPAPEFARRALAELDEHPTDSFTAALGAALRRLTGELVPADAWRPEAVDPHLRVTFVVTDRSRGGRELGRGKDLGQLQHRLAPQLSAKLTRAVRNPGSRRATEWSFGRLADEQRVGGGIGYPGLTDVGAAVDLVVHDNRAARDAAHPAGLRRLVLLNTPDPTRWVVAHLSNTDKLALGHSPYASVPELLADARLAVVGRLVQRARGAETVRDADAFTRLCDTVRADLADTMRAVVAEAAEVLRRTQSAKLAIASIDDPEVKADAADHLAGLVHPGFLSGTPEPWSGELARYVAAIGVRLANRERNPRRDDELLGTIWPLESEYADLRARQRGPIPPALREIGWQLEELRVGLFAQQLGTREPVSAKRVRRALESVRAELAGRPR</sequence>
<proteinExistence type="predicted"/>
<dbReference type="GO" id="GO:0016787">
    <property type="term" value="F:hydrolase activity"/>
    <property type="evidence" value="ECO:0007669"/>
    <property type="project" value="UniProtKB-KW"/>
</dbReference>
<dbReference type="InterPro" id="IPR024590">
    <property type="entry name" value="HrpA_C"/>
</dbReference>
<evidence type="ECO:0000259" key="6">
    <source>
        <dbReference type="PROSITE" id="PS51192"/>
    </source>
</evidence>
<dbReference type="EMBL" id="NMVQ01000012">
    <property type="protein sequence ID" value="OYO22027.1"/>
    <property type="molecule type" value="Genomic_DNA"/>
</dbReference>
<dbReference type="InterPro" id="IPR011709">
    <property type="entry name" value="DEAD-box_helicase_OB_fold"/>
</dbReference>
<evidence type="ECO:0000256" key="5">
    <source>
        <dbReference type="SAM" id="MobiDB-lite"/>
    </source>
</evidence>
<dbReference type="SMART" id="SM00490">
    <property type="entry name" value="HELICc"/>
    <property type="match status" value="1"/>
</dbReference>